<dbReference type="InterPro" id="IPR052423">
    <property type="entry name" value="EMIR"/>
</dbReference>
<accession>A0A1D6I7F5</accession>
<proteinExistence type="predicted"/>
<dbReference type="EMBL" id="CM007650">
    <property type="protein sequence ID" value="ONM55993.1"/>
    <property type="molecule type" value="Genomic_DNA"/>
</dbReference>
<dbReference type="AlphaFoldDB" id="A0A1D6I7F5"/>
<dbReference type="SUPFAM" id="SSF46565">
    <property type="entry name" value="Chaperone J-domain"/>
    <property type="match status" value="1"/>
</dbReference>
<gene>
    <name evidence="1" type="ORF">ZEAMMB73_Zm00001d020973</name>
</gene>
<sequence>MSMQIGLYKKKDATSSSELLLLQELGEAYQVLSNPKQREDYDLHGKPGISTEAIIDPAAIFAMLFGSELFEDYIGQLAMASMASLDGFTENEQIDPRRLQEQMRVVQKEREEKLAEALKDRLHLYVQGNKEEFIQYADAEVTRLSNAGMCS</sequence>
<dbReference type="PANTHER" id="PTHR44094">
    <property type="entry name" value="DNAJ HEAT SHOCK N-TERMINAL DOMAIN-CONTAINING PROTEIN"/>
    <property type="match status" value="1"/>
</dbReference>
<dbReference type="InterPro" id="IPR036869">
    <property type="entry name" value="J_dom_sf"/>
</dbReference>
<reference evidence="1" key="1">
    <citation type="submission" date="2015-12" db="EMBL/GenBank/DDBJ databases">
        <title>Update maize B73 reference genome by single molecule sequencing technologies.</title>
        <authorList>
            <consortium name="Maize Genome Sequencing Project"/>
            <person name="Ware D."/>
        </authorList>
    </citation>
    <scope>NUCLEOTIDE SEQUENCE [LARGE SCALE GENOMIC DNA]</scope>
    <source>
        <tissue evidence="1">Seedling</tissue>
    </source>
</reference>
<organism evidence="1">
    <name type="scientific">Zea mays</name>
    <name type="common">Maize</name>
    <dbReference type="NCBI Taxonomy" id="4577"/>
    <lineage>
        <taxon>Eukaryota</taxon>
        <taxon>Viridiplantae</taxon>
        <taxon>Streptophyta</taxon>
        <taxon>Embryophyta</taxon>
        <taxon>Tracheophyta</taxon>
        <taxon>Spermatophyta</taxon>
        <taxon>Magnoliopsida</taxon>
        <taxon>Liliopsida</taxon>
        <taxon>Poales</taxon>
        <taxon>Poaceae</taxon>
        <taxon>PACMAD clade</taxon>
        <taxon>Panicoideae</taxon>
        <taxon>Andropogonodae</taxon>
        <taxon>Andropogoneae</taxon>
        <taxon>Tripsacinae</taxon>
        <taxon>Zea</taxon>
    </lineage>
</organism>
<evidence type="ECO:0000313" key="1">
    <source>
        <dbReference type="EMBL" id="ONM55993.1"/>
    </source>
</evidence>
<dbReference type="PANTHER" id="PTHR44094:SF22">
    <property type="entry name" value="OS09G0493800 PROTEIN"/>
    <property type="match status" value="1"/>
</dbReference>
<protein>
    <submittedName>
        <fullName evidence="1">Chaperone protein dnaJ 10</fullName>
    </submittedName>
</protein>
<dbReference type="Gene3D" id="1.10.287.110">
    <property type="entry name" value="DnaJ domain"/>
    <property type="match status" value="1"/>
</dbReference>
<name>A0A1D6I7F5_MAIZE</name>